<dbReference type="NCBIfam" id="NF003353">
    <property type="entry name" value="PRK04387.1"/>
    <property type="match status" value="1"/>
</dbReference>
<dbReference type="Gene3D" id="1.10.220.80">
    <property type="entry name" value="BH2638-like"/>
    <property type="match status" value="1"/>
</dbReference>
<gene>
    <name evidence="1" type="ORF">SAMN05444126_1518</name>
</gene>
<dbReference type="STRING" id="1464123.SAMN05444126_1518"/>
<sequence>MGNEADIKFPISMDWTTDEIVQVVHFFEAVNDAYEKGVDRETLLTRYRQFKNVVPSKAEEKQHFKDYEEQTGQSAYHVVKHARENAEIEVIKMK</sequence>
<dbReference type="RefSeq" id="WP_093075380.1">
    <property type="nucleotide sequence ID" value="NZ_FOGV01000051.1"/>
</dbReference>
<dbReference type="AlphaFoldDB" id="A0A1H9WVW6"/>
<name>A0A1H9WVW6_9BACI</name>
<dbReference type="OrthoDB" id="1649074at2"/>
<reference evidence="2" key="1">
    <citation type="submission" date="2016-10" db="EMBL/GenBank/DDBJ databases">
        <authorList>
            <person name="de Groot N.N."/>
        </authorList>
    </citation>
    <scope>NUCLEOTIDE SEQUENCE [LARGE SCALE GENOMIC DNA]</scope>
    <source>
        <strain evidence="2">10nlg</strain>
    </source>
</reference>
<dbReference type="SUPFAM" id="SSF158504">
    <property type="entry name" value="BH2638-like"/>
    <property type="match status" value="1"/>
</dbReference>
<comment type="caution">
    <text evidence="1">The sequence shown here is derived from an EMBL/GenBank/DDBJ whole genome shotgun (WGS) entry which is preliminary data.</text>
</comment>
<proteinExistence type="predicted"/>
<dbReference type="EMBL" id="FOGV01000051">
    <property type="protein sequence ID" value="SES37949.1"/>
    <property type="molecule type" value="Genomic_DNA"/>
</dbReference>
<dbReference type="Pfam" id="PF05256">
    <property type="entry name" value="UPF0223"/>
    <property type="match status" value="1"/>
</dbReference>
<keyword evidence="2" id="KW-1185">Reference proteome</keyword>
<accession>A0A1H9WVW6</accession>
<dbReference type="InterPro" id="IPR023324">
    <property type="entry name" value="BH2638-like_sf"/>
</dbReference>
<dbReference type="Proteomes" id="UP000199318">
    <property type="component" value="Unassembled WGS sequence"/>
</dbReference>
<organism evidence="1 2">
    <name type="scientific">Salisediminibacterium halotolerans</name>
    <dbReference type="NCBI Taxonomy" id="517425"/>
    <lineage>
        <taxon>Bacteria</taxon>
        <taxon>Bacillati</taxon>
        <taxon>Bacillota</taxon>
        <taxon>Bacilli</taxon>
        <taxon>Bacillales</taxon>
        <taxon>Bacillaceae</taxon>
        <taxon>Salisediminibacterium</taxon>
    </lineage>
</organism>
<dbReference type="PIRSF" id="PIRSF037260">
    <property type="entry name" value="UPF0223"/>
    <property type="match status" value="1"/>
</dbReference>
<evidence type="ECO:0000313" key="2">
    <source>
        <dbReference type="Proteomes" id="UP000199318"/>
    </source>
</evidence>
<evidence type="ECO:0000313" key="1">
    <source>
        <dbReference type="EMBL" id="SES37949.1"/>
    </source>
</evidence>
<dbReference type="InterPro" id="IPR007920">
    <property type="entry name" value="UPF0223"/>
</dbReference>
<protein>
    <submittedName>
        <fullName evidence="1">Uncharacterized protein YktA, UPF0223 family</fullName>
    </submittedName>
</protein>